<sequence>MFCWLKNKVRGVDDQTSNLPTWASSGPWTHVARDVIGDQQLSQVTHPDHLLLNLDLSMCSKEQKSSAQLGWLCFQALREETVQREAVELELQAVKDQLAIMRECLRSSLAHNEELEIEFTKYVVKTMSNNHHRKETEQEENAALVRVRALVSKGDRGELAQWSGAHEEVQEDMIRPIVTTRQVSQSAGIVDRSSGNTEAADQQYIEQPSLSAAVVKLGQPISQVGGESGVLTDPITSVLPNPHTVKEEWERPDKVPFTAHMKNTLLVGSPTHLKAPLLHKTDILLGRLECAEENIPKQRVVKVWGTKRLKNSRRQMFLDLLQYGVPKPEIDGIPTADLLKRSQKVSLKLPQPQNAATCNVEDLSFLLSHT</sequence>
<protein>
    <submittedName>
        <fullName evidence="2 3">Uncharacterized protein LOC101733394</fullName>
    </submittedName>
</protein>
<evidence type="ECO:0000313" key="5">
    <source>
        <dbReference type="RefSeq" id="XP_017951343.1"/>
    </source>
</evidence>
<dbReference type="PANTHER" id="PTHR48195:SF1">
    <property type="entry name" value="RIKEN CDNA 2410002F23 GENE"/>
    <property type="match status" value="1"/>
</dbReference>
<dbReference type="RefSeq" id="XP_012823179.1">
    <property type="nucleotide sequence ID" value="XM_012967725.2"/>
</dbReference>
<dbReference type="AGR" id="Xenbase:XB-GENE-29086927"/>
<dbReference type="RefSeq" id="XP_017951343.1">
    <property type="nucleotide sequence ID" value="XM_018095854.2"/>
</dbReference>
<evidence type="ECO:0000313" key="1">
    <source>
        <dbReference type="Proteomes" id="UP000008143"/>
    </source>
</evidence>
<dbReference type="Xenbase" id="XB-GENE-29086927">
    <property type="gene designation" value="LOC101733394"/>
</dbReference>
<accession>A0A8J0SUY6</accession>
<evidence type="ECO:0000313" key="3">
    <source>
        <dbReference type="RefSeq" id="XP_012823180.1"/>
    </source>
</evidence>
<evidence type="ECO:0000313" key="2">
    <source>
        <dbReference type="RefSeq" id="XP_012823179.1"/>
    </source>
</evidence>
<dbReference type="OrthoDB" id="9906618at2759"/>
<name>A0A8J0SUY6_XENTR</name>
<dbReference type="InterPro" id="IPR053270">
    <property type="entry name" value="Fv1_restriction_factor"/>
</dbReference>
<dbReference type="Proteomes" id="UP000008143">
    <property type="component" value="Chromosome 7"/>
</dbReference>
<gene>
    <name evidence="2 3 4 5 6" type="primary">LOC101733394</name>
</gene>
<evidence type="ECO:0000313" key="4">
    <source>
        <dbReference type="RefSeq" id="XP_017951341.1"/>
    </source>
</evidence>
<dbReference type="PANTHER" id="PTHR48195">
    <property type="entry name" value="FRIEND VIRUS SUSCEPTIBILITY PROTEIN 1"/>
    <property type="match status" value="1"/>
</dbReference>
<dbReference type="GeneID" id="101733394"/>
<dbReference type="RefSeq" id="XP_012823180.1">
    <property type="nucleotide sequence ID" value="XM_012967726.2"/>
</dbReference>
<reference evidence="2 3" key="1">
    <citation type="submission" date="2025-04" db="UniProtKB">
        <authorList>
            <consortium name="RefSeq"/>
        </authorList>
    </citation>
    <scope>IDENTIFICATION</scope>
    <source>
        <strain evidence="2 3">Nigerian</strain>
        <tissue evidence="2 3">Liver and blood</tissue>
    </source>
</reference>
<dbReference type="KEGG" id="xtr:101733394"/>
<proteinExistence type="predicted"/>
<dbReference type="RefSeq" id="XP_017951341.1">
    <property type="nucleotide sequence ID" value="XM_018095852.2"/>
</dbReference>
<organism evidence="1 3">
    <name type="scientific">Xenopus tropicalis</name>
    <name type="common">Western clawed frog</name>
    <name type="synonym">Silurana tropicalis</name>
    <dbReference type="NCBI Taxonomy" id="8364"/>
    <lineage>
        <taxon>Eukaryota</taxon>
        <taxon>Metazoa</taxon>
        <taxon>Chordata</taxon>
        <taxon>Craniata</taxon>
        <taxon>Vertebrata</taxon>
        <taxon>Euteleostomi</taxon>
        <taxon>Amphibia</taxon>
        <taxon>Batrachia</taxon>
        <taxon>Anura</taxon>
        <taxon>Pipoidea</taxon>
        <taxon>Pipidae</taxon>
        <taxon>Xenopodinae</taxon>
        <taxon>Xenopus</taxon>
        <taxon>Silurana</taxon>
    </lineage>
</organism>
<dbReference type="AlphaFoldDB" id="A0A8J0SUY6"/>
<keyword evidence="1" id="KW-1185">Reference proteome</keyword>
<evidence type="ECO:0000313" key="6">
    <source>
        <dbReference type="Xenbase" id="XB-GENE-29086927"/>
    </source>
</evidence>